<dbReference type="HOGENOM" id="CLU_504341_0_0_1"/>
<dbReference type="PANTHER" id="PTHR45747">
    <property type="entry name" value="HISTONE-LYSINE N-METHYLTRANSFERASE E(Z)"/>
    <property type="match status" value="1"/>
</dbReference>
<dbReference type="InterPro" id="IPR001214">
    <property type="entry name" value="SET_dom"/>
</dbReference>
<dbReference type="GO" id="GO:0046976">
    <property type="term" value="F:histone H3K27 methyltransferase activity"/>
    <property type="evidence" value="ECO:0007669"/>
    <property type="project" value="TreeGrafter"/>
</dbReference>
<keyword evidence="2" id="KW-0804">Transcription</keyword>
<dbReference type="STRING" id="1858805.M5G828"/>
<dbReference type="GO" id="GO:0031507">
    <property type="term" value="P:heterochromatin formation"/>
    <property type="evidence" value="ECO:0007669"/>
    <property type="project" value="TreeGrafter"/>
</dbReference>
<dbReference type="SUPFAM" id="SSF82199">
    <property type="entry name" value="SET domain"/>
    <property type="match status" value="1"/>
</dbReference>
<dbReference type="InterPro" id="IPR046341">
    <property type="entry name" value="SET_dom_sf"/>
</dbReference>
<dbReference type="GO" id="GO:0003682">
    <property type="term" value="F:chromatin binding"/>
    <property type="evidence" value="ECO:0007669"/>
    <property type="project" value="TreeGrafter"/>
</dbReference>
<keyword evidence="5" id="KW-1185">Reference proteome</keyword>
<dbReference type="SMART" id="SM00317">
    <property type="entry name" value="SET"/>
    <property type="match status" value="1"/>
</dbReference>
<protein>
    <recommendedName>
        <fullName evidence="3">SET domain-containing protein</fullName>
    </recommendedName>
</protein>
<gene>
    <name evidence="4" type="ORF">DACRYDRAFT_104813</name>
</gene>
<dbReference type="EMBL" id="JH795857">
    <property type="protein sequence ID" value="EJU04919.1"/>
    <property type="molecule type" value="Genomic_DNA"/>
</dbReference>
<organism evidence="4 5">
    <name type="scientific">Dacryopinax primogenitus (strain DJM 731)</name>
    <name type="common">Brown rot fungus</name>
    <dbReference type="NCBI Taxonomy" id="1858805"/>
    <lineage>
        <taxon>Eukaryota</taxon>
        <taxon>Fungi</taxon>
        <taxon>Dikarya</taxon>
        <taxon>Basidiomycota</taxon>
        <taxon>Agaricomycotina</taxon>
        <taxon>Dacrymycetes</taxon>
        <taxon>Dacrymycetales</taxon>
        <taxon>Dacrymycetaceae</taxon>
        <taxon>Dacryopinax</taxon>
    </lineage>
</organism>
<dbReference type="InterPro" id="IPR045318">
    <property type="entry name" value="EZH1/2-like"/>
</dbReference>
<evidence type="ECO:0000256" key="1">
    <source>
        <dbReference type="ARBA" id="ARBA00023015"/>
    </source>
</evidence>
<proteinExistence type="predicted"/>
<dbReference type="RefSeq" id="XP_040631813.1">
    <property type="nucleotide sequence ID" value="XM_040767983.1"/>
</dbReference>
<dbReference type="PROSITE" id="PS50280">
    <property type="entry name" value="SET"/>
    <property type="match status" value="1"/>
</dbReference>
<keyword evidence="1" id="KW-0805">Transcription regulation</keyword>
<dbReference type="Pfam" id="PF00856">
    <property type="entry name" value="SET"/>
    <property type="match status" value="1"/>
</dbReference>
<sequence length="540" mass="61130">MPDRRPAKELTEAILYPFYAEKRRYNATLYDIAVTHAIDQLRLYRQDAIKGVAAITKGHGETEEEIPSLQFQTGNNEQSYVWRLDKDTSPQAISHATIRLTGVDPAPQYETCPPASFNHLFAWDDGECVEFLPFPDDPTFNMEAYLEFSAEVDRYDIQPFSSDAGNGMAIYRKQLTFNYLNRNVADDQALRDTADAVFEQFDVTIELMEKIFTIFFALEINEYHSIMCTAVFYKDWLDLGKRINPNEISSLNELTGNFMQRHYCSIPSCRMPDCLHALAVRVTDQLPSVPKSARLGLRLAPAVPCGNACCYLEDKGEETEKLEEWDGLKIALLKAAVESYPDLTSAKFEMQRSQLEVEDSGPSPVTQRRAVRKTKQREISRQMADMGSQFESQTGYALGEQTCCSNIHLQEGFRPSVTVKPGKFGWGLFTDEPIKAHQHVGEYFGELMTVEREEREAGIGMFLGREYGYAANMEWSINSGNVGNESRFMNHSNKPNVWAKPINVNGDIRMGFIAASHIAKGAELFIDYGPLFFRNAAKDD</sequence>
<dbReference type="GeneID" id="63683045"/>
<accession>M5G828</accession>
<name>M5G828_DACPD</name>
<evidence type="ECO:0000256" key="2">
    <source>
        <dbReference type="ARBA" id="ARBA00023163"/>
    </source>
</evidence>
<reference evidence="4 5" key="1">
    <citation type="journal article" date="2012" name="Science">
        <title>The Paleozoic origin of enzymatic lignin decomposition reconstructed from 31 fungal genomes.</title>
        <authorList>
            <person name="Floudas D."/>
            <person name="Binder M."/>
            <person name="Riley R."/>
            <person name="Barry K."/>
            <person name="Blanchette R.A."/>
            <person name="Henrissat B."/>
            <person name="Martinez A.T."/>
            <person name="Otillar R."/>
            <person name="Spatafora J.W."/>
            <person name="Yadav J.S."/>
            <person name="Aerts A."/>
            <person name="Benoit I."/>
            <person name="Boyd A."/>
            <person name="Carlson A."/>
            <person name="Copeland A."/>
            <person name="Coutinho P.M."/>
            <person name="de Vries R.P."/>
            <person name="Ferreira P."/>
            <person name="Findley K."/>
            <person name="Foster B."/>
            <person name="Gaskell J."/>
            <person name="Glotzer D."/>
            <person name="Gorecki P."/>
            <person name="Heitman J."/>
            <person name="Hesse C."/>
            <person name="Hori C."/>
            <person name="Igarashi K."/>
            <person name="Jurgens J.A."/>
            <person name="Kallen N."/>
            <person name="Kersten P."/>
            <person name="Kohler A."/>
            <person name="Kuees U."/>
            <person name="Kumar T.K.A."/>
            <person name="Kuo A."/>
            <person name="LaButti K."/>
            <person name="Larrondo L.F."/>
            <person name="Lindquist E."/>
            <person name="Ling A."/>
            <person name="Lombard V."/>
            <person name="Lucas S."/>
            <person name="Lundell T."/>
            <person name="Martin R."/>
            <person name="McLaughlin D.J."/>
            <person name="Morgenstern I."/>
            <person name="Morin E."/>
            <person name="Murat C."/>
            <person name="Nagy L.G."/>
            <person name="Nolan M."/>
            <person name="Ohm R.A."/>
            <person name="Patyshakuliyeva A."/>
            <person name="Rokas A."/>
            <person name="Ruiz-Duenas F.J."/>
            <person name="Sabat G."/>
            <person name="Salamov A."/>
            <person name="Samejima M."/>
            <person name="Schmutz J."/>
            <person name="Slot J.C."/>
            <person name="St John F."/>
            <person name="Stenlid J."/>
            <person name="Sun H."/>
            <person name="Sun S."/>
            <person name="Syed K."/>
            <person name="Tsang A."/>
            <person name="Wiebenga A."/>
            <person name="Young D."/>
            <person name="Pisabarro A."/>
            <person name="Eastwood D.C."/>
            <person name="Martin F."/>
            <person name="Cullen D."/>
            <person name="Grigoriev I.V."/>
            <person name="Hibbett D.S."/>
        </authorList>
    </citation>
    <scope>NUCLEOTIDE SEQUENCE [LARGE SCALE GENOMIC DNA]</scope>
    <source>
        <strain evidence="4 5">DJM-731 SS1</strain>
    </source>
</reference>
<dbReference type="AlphaFoldDB" id="M5G828"/>
<feature type="domain" description="SET" evidence="3">
    <location>
        <begin position="411"/>
        <end position="529"/>
    </location>
</feature>
<dbReference type="OrthoDB" id="6141102at2759"/>
<dbReference type="PANTHER" id="PTHR45747:SF4">
    <property type="entry name" value="HISTONE-LYSINE N-METHYLTRANSFERASE E(Z)"/>
    <property type="match status" value="1"/>
</dbReference>
<dbReference type="GO" id="GO:0035098">
    <property type="term" value="C:ESC/E(Z) complex"/>
    <property type="evidence" value="ECO:0007669"/>
    <property type="project" value="TreeGrafter"/>
</dbReference>
<evidence type="ECO:0000313" key="5">
    <source>
        <dbReference type="Proteomes" id="UP000030653"/>
    </source>
</evidence>
<dbReference type="Gene3D" id="2.170.270.10">
    <property type="entry name" value="SET domain"/>
    <property type="match status" value="1"/>
</dbReference>
<evidence type="ECO:0000259" key="3">
    <source>
        <dbReference type="PROSITE" id="PS50280"/>
    </source>
</evidence>
<evidence type="ECO:0000313" key="4">
    <source>
        <dbReference type="EMBL" id="EJU04919.1"/>
    </source>
</evidence>
<dbReference type="Proteomes" id="UP000030653">
    <property type="component" value="Unassembled WGS sequence"/>
</dbReference>